<proteinExistence type="predicted"/>
<evidence type="ECO:0000313" key="3">
    <source>
        <dbReference type="Proteomes" id="UP000324222"/>
    </source>
</evidence>
<accession>A0A5B7K6L8</accession>
<dbReference type="Proteomes" id="UP000324222">
    <property type="component" value="Unassembled WGS sequence"/>
</dbReference>
<protein>
    <submittedName>
        <fullName evidence="2">Uncharacterized protein</fullName>
    </submittedName>
</protein>
<evidence type="ECO:0000313" key="2">
    <source>
        <dbReference type="EMBL" id="MPD06042.1"/>
    </source>
</evidence>
<organism evidence="2 3">
    <name type="scientific">Portunus trituberculatus</name>
    <name type="common">Swimming crab</name>
    <name type="synonym">Neptunus trituberculatus</name>
    <dbReference type="NCBI Taxonomy" id="210409"/>
    <lineage>
        <taxon>Eukaryota</taxon>
        <taxon>Metazoa</taxon>
        <taxon>Ecdysozoa</taxon>
        <taxon>Arthropoda</taxon>
        <taxon>Crustacea</taxon>
        <taxon>Multicrustacea</taxon>
        <taxon>Malacostraca</taxon>
        <taxon>Eumalacostraca</taxon>
        <taxon>Eucarida</taxon>
        <taxon>Decapoda</taxon>
        <taxon>Pleocyemata</taxon>
        <taxon>Brachyura</taxon>
        <taxon>Eubrachyura</taxon>
        <taxon>Portunoidea</taxon>
        <taxon>Portunidae</taxon>
        <taxon>Portuninae</taxon>
        <taxon>Portunus</taxon>
    </lineage>
</organism>
<feature type="region of interest" description="Disordered" evidence="1">
    <location>
        <begin position="1"/>
        <end position="36"/>
    </location>
</feature>
<sequence>MQEGKKEKEGSRQEITPDAGNAQRKGRTDGRLTRFWQLSAGQTDVAASGTSPFGGLPEPPISLPTCLSHCPARGEMLPSSLFAASWSGWQ</sequence>
<gene>
    <name evidence="2" type="ORF">E2C01_101821</name>
</gene>
<name>A0A5B7K6L8_PORTR</name>
<reference evidence="2 3" key="1">
    <citation type="submission" date="2019-05" db="EMBL/GenBank/DDBJ databases">
        <title>Another draft genome of Portunus trituberculatus and its Hox gene families provides insights of decapod evolution.</title>
        <authorList>
            <person name="Jeong J.-H."/>
            <person name="Song I."/>
            <person name="Kim S."/>
            <person name="Choi T."/>
            <person name="Kim D."/>
            <person name="Ryu S."/>
            <person name="Kim W."/>
        </authorList>
    </citation>
    <scope>NUCLEOTIDE SEQUENCE [LARGE SCALE GENOMIC DNA]</scope>
    <source>
        <tissue evidence="2">Muscle</tissue>
    </source>
</reference>
<keyword evidence="3" id="KW-1185">Reference proteome</keyword>
<dbReference type="EMBL" id="VSRR010149086">
    <property type="protein sequence ID" value="MPD06042.1"/>
    <property type="molecule type" value="Genomic_DNA"/>
</dbReference>
<feature type="compositionally biased region" description="Basic and acidic residues" evidence="1">
    <location>
        <begin position="1"/>
        <end position="12"/>
    </location>
</feature>
<evidence type="ECO:0000256" key="1">
    <source>
        <dbReference type="SAM" id="MobiDB-lite"/>
    </source>
</evidence>
<comment type="caution">
    <text evidence="2">The sequence shown here is derived from an EMBL/GenBank/DDBJ whole genome shotgun (WGS) entry which is preliminary data.</text>
</comment>
<dbReference type="AlphaFoldDB" id="A0A5B7K6L8"/>